<evidence type="ECO:0000313" key="2">
    <source>
        <dbReference type="EMBL" id="RYR59421.1"/>
    </source>
</evidence>
<proteinExistence type="predicted"/>
<gene>
    <name evidence="2" type="ORF">Ahy_A05g025307</name>
</gene>
<reference evidence="2 3" key="1">
    <citation type="submission" date="2019-01" db="EMBL/GenBank/DDBJ databases">
        <title>Sequencing of cultivated peanut Arachis hypogaea provides insights into genome evolution and oil improvement.</title>
        <authorList>
            <person name="Chen X."/>
        </authorList>
    </citation>
    <scope>NUCLEOTIDE SEQUENCE [LARGE SCALE GENOMIC DNA]</scope>
    <source>
        <strain evidence="3">cv. Fuhuasheng</strain>
        <tissue evidence="2">Leaves</tissue>
    </source>
</reference>
<sequence length="185" mass="20934">MVYAHPRPNSGTGKSGSSSLLRFVQKNKTKEALLRLVLRRRRCVKMRRQLLLRPNKPPRTNYHLLPPGYPSCAASLLPHLLSHLRQRPLRASSSSVALVVVSAQHSPSTVQTLRLCFDIRGHSLHRHSRCSAHLSHLRLLASRMLVRVILEFQLLLLMIPCLQQQILSPNLDLLSNCDLLRKGGE</sequence>
<dbReference type="AlphaFoldDB" id="A0A445D8E7"/>
<protein>
    <submittedName>
        <fullName evidence="2">Uncharacterized protein</fullName>
    </submittedName>
</protein>
<keyword evidence="3" id="KW-1185">Reference proteome</keyword>
<organism evidence="2 3">
    <name type="scientific">Arachis hypogaea</name>
    <name type="common">Peanut</name>
    <dbReference type="NCBI Taxonomy" id="3818"/>
    <lineage>
        <taxon>Eukaryota</taxon>
        <taxon>Viridiplantae</taxon>
        <taxon>Streptophyta</taxon>
        <taxon>Embryophyta</taxon>
        <taxon>Tracheophyta</taxon>
        <taxon>Spermatophyta</taxon>
        <taxon>Magnoliopsida</taxon>
        <taxon>eudicotyledons</taxon>
        <taxon>Gunneridae</taxon>
        <taxon>Pentapetalae</taxon>
        <taxon>rosids</taxon>
        <taxon>fabids</taxon>
        <taxon>Fabales</taxon>
        <taxon>Fabaceae</taxon>
        <taxon>Papilionoideae</taxon>
        <taxon>50 kb inversion clade</taxon>
        <taxon>dalbergioids sensu lato</taxon>
        <taxon>Dalbergieae</taxon>
        <taxon>Pterocarpus clade</taxon>
        <taxon>Arachis</taxon>
    </lineage>
</organism>
<comment type="caution">
    <text evidence="2">The sequence shown here is derived from an EMBL/GenBank/DDBJ whole genome shotgun (WGS) entry which is preliminary data.</text>
</comment>
<feature type="compositionally biased region" description="Low complexity" evidence="1">
    <location>
        <begin position="10"/>
        <end position="19"/>
    </location>
</feature>
<feature type="region of interest" description="Disordered" evidence="1">
    <location>
        <begin position="1"/>
        <end position="20"/>
    </location>
</feature>
<dbReference type="EMBL" id="SDMP01000005">
    <property type="protein sequence ID" value="RYR59421.1"/>
    <property type="molecule type" value="Genomic_DNA"/>
</dbReference>
<accession>A0A445D8E7</accession>
<dbReference type="Proteomes" id="UP000289738">
    <property type="component" value="Chromosome A05"/>
</dbReference>
<evidence type="ECO:0000313" key="3">
    <source>
        <dbReference type="Proteomes" id="UP000289738"/>
    </source>
</evidence>
<name>A0A445D8E7_ARAHY</name>
<evidence type="ECO:0000256" key="1">
    <source>
        <dbReference type="SAM" id="MobiDB-lite"/>
    </source>
</evidence>